<dbReference type="InterPro" id="IPR036388">
    <property type="entry name" value="WH-like_DNA-bd_sf"/>
</dbReference>
<reference evidence="8 9" key="1">
    <citation type="journal article" date="2024" name="G3 (Bethesda)">
        <title>Genome assembly of Hibiscus sabdariffa L. provides insights into metabolisms of medicinal natural products.</title>
        <authorList>
            <person name="Kim T."/>
        </authorList>
    </citation>
    <scope>NUCLEOTIDE SEQUENCE [LARGE SCALE GENOMIC DNA]</scope>
    <source>
        <strain evidence="8">TK-2024</strain>
        <tissue evidence="8">Old leaves</tissue>
    </source>
</reference>
<evidence type="ECO:0000259" key="7">
    <source>
        <dbReference type="PROSITE" id="PS00434"/>
    </source>
</evidence>
<dbReference type="Proteomes" id="UP001472677">
    <property type="component" value="Unassembled WGS sequence"/>
</dbReference>
<keyword evidence="3" id="KW-0238">DNA-binding</keyword>
<evidence type="ECO:0000256" key="1">
    <source>
        <dbReference type="ARBA" id="ARBA00004123"/>
    </source>
</evidence>
<dbReference type="Pfam" id="PF00447">
    <property type="entry name" value="HSF_DNA-bind"/>
    <property type="match status" value="1"/>
</dbReference>
<evidence type="ECO:0000256" key="5">
    <source>
        <dbReference type="RuleBase" id="RU004020"/>
    </source>
</evidence>
<evidence type="ECO:0000313" key="8">
    <source>
        <dbReference type="EMBL" id="KAK8565367.1"/>
    </source>
</evidence>
<protein>
    <recommendedName>
        <fullName evidence="7">HSF-type DNA-binding domain-containing protein</fullName>
    </recommendedName>
</protein>
<dbReference type="PRINTS" id="PR00056">
    <property type="entry name" value="HSFDOMAIN"/>
</dbReference>
<proteinExistence type="inferred from homology"/>
<comment type="caution">
    <text evidence="8">The sequence shown here is derived from an EMBL/GenBank/DDBJ whole genome shotgun (WGS) entry which is preliminary data.</text>
</comment>
<name>A0ABR2EWE3_9ROSI</name>
<dbReference type="PANTHER" id="PTHR10015">
    <property type="entry name" value="HEAT SHOCK TRANSCRIPTION FACTOR"/>
    <property type="match status" value="1"/>
</dbReference>
<evidence type="ECO:0000256" key="6">
    <source>
        <dbReference type="SAM" id="MobiDB-lite"/>
    </source>
</evidence>
<keyword evidence="2" id="KW-0346">Stress response</keyword>
<evidence type="ECO:0000256" key="2">
    <source>
        <dbReference type="ARBA" id="ARBA00023016"/>
    </source>
</evidence>
<sequence length="411" mass="47206">MNPYFPVKEEYPSSNYSRSVEDAPLITGPPQPIEGLHDAGPPPFLIKTFDMVDDPSTNYIVSWSRGGSSFIVWDPHSFSTNLLPRYFKHNNFSSFVRQLNTYGFRKIDPDKWEFANEGFLRGQKDLLKSIRRRKTPSQPPPSQQALGPCVEVGRFGLEGEVDRLRRDKQVLMMELVKLRERQVETRAYLQATEERLQSTEKKQQQMMSFLARAMQNPAFLQQLIQQKEKKMELEEVISRKRRRPIDQRPGGVDVGESSRGFGGTNPVKTEPSELGDYGYQVTELEALALEMQGYGRARREKDVVEHREWRDDELDEGFWEELLNERFEGEFDIAGTEVAKDEDVNVLADRLGYLGSSLKIGGIAYQDLYQWKISLATGVSTPVLFICHFINFLTFNNISASYLSPWLGLQL</sequence>
<feature type="domain" description="HSF-type DNA-binding" evidence="7">
    <location>
        <begin position="83"/>
        <end position="107"/>
    </location>
</feature>
<dbReference type="PANTHER" id="PTHR10015:SF322">
    <property type="entry name" value="HEAT STRESS TRANSCRIPTION FACTOR A-7A"/>
    <property type="match status" value="1"/>
</dbReference>
<accession>A0ABR2EWE3</accession>
<dbReference type="SMART" id="SM00415">
    <property type="entry name" value="HSF"/>
    <property type="match status" value="1"/>
</dbReference>
<dbReference type="SUPFAM" id="SSF46785">
    <property type="entry name" value="Winged helix' DNA-binding domain"/>
    <property type="match status" value="1"/>
</dbReference>
<organism evidence="8 9">
    <name type="scientific">Hibiscus sabdariffa</name>
    <name type="common">roselle</name>
    <dbReference type="NCBI Taxonomy" id="183260"/>
    <lineage>
        <taxon>Eukaryota</taxon>
        <taxon>Viridiplantae</taxon>
        <taxon>Streptophyta</taxon>
        <taxon>Embryophyta</taxon>
        <taxon>Tracheophyta</taxon>
        <taxon>Spermatophyta</taxon>
        <taxon>Magnoliopsida</taxon>
        <taxon>eudicotyledons</taxon>
        <taxon>Gunneridae</taxon>
        <taxon>Pentapetalae</taxon>
        <taxon>rosids</taxon>
        <taxon>malvids</taxon>
        <taxon>Malvales</taxon>
        <taxon>Malvaceae</taxon>
        <taxon>Malvoideae</taxon>
        <taxon>Hibiscus</taxon>
    </lineage>
</organism>
<dbReference type="InterPro" id="IPR000232">
    <property type="entry name" value="HSF_DNA-bd"/>
</dbReference>
<comment type="subcellular location">
    <subcellularLocation>
        <location evidence="1">Nucleus</location>
    </subcellularLocation>
</comment>
<evidence type="ECO:0000256" key="3">
    <source>
        <dbReference type="ARBA" id="ARBA00023125"/>
    </source>
</evidence>
<dbReference type="PROSITE" id="PS00434">
    <property type="entry name" value="HSF_DOMAIN"/>
    <property type="match status" value="1"/>
</dbReference>
<evidence type="ECO:0000256" key="4">
    <source>
        <dbReference type="ARBA" id="ARBA00023242"/>
    </source>
</evidence>
<evidence type="ECO:0000313" key="9">
    <source>
        <dbReference type="Proteomes" id="UP001472677"/>
    </source>
</evidence>
<gene>
    <name evidence="8" type="ORF">V6N12_058930</name>
</gene>
<dbReference type="Gene3D" id="1.10.10.10">
    <property type="entry name" value="Winged helix-like DNA-binding domain superfamily/Winged helix DNA-binding domain"/>
    <property type="match status" value="1"/>
</dbReference>
<keyword evidence="9" id="KW-1185">Reference proteome</keyword>
<dbReference type="EMBL" id="JBBPBM010000010">
    <property type="protein sequence ID" value="KAK8565367.1"/>
    <property type="molecule type" value="Genomic_DNA"/>
</dbReference>
<comment type="similarity">
    <text evidence="5">Belongs to the HSF family.</text>
</comment>
<feature type="region of interest" description="Disordered" evidence="6">
    <location>
        <begin position="244"/>
        <end position="274"/>
    </location>
</feature>
<dbReference type="InterPro" id="IPR036390">
    <property type="entry name" value="WH_DNA-bd_sf"/>
</dbReference>
<keyword evidence="4" id="KW-0539">Nucleus</keyword>